<dbReference type="AlphaFoldDB" id="A0A6A6EDX6"/>
<reference evidence="1" key="1">
    <citation type="journal article" date="2020" name="Stud. Mycol.">
        <title>101 Dothideomycetes genomes: a test case for predicting lifestyles and emergence of pathogens.</title>
        <authorList>
            <person name="Haridas S."/>
            <person name="Albert R."/>
            <person name="Binder M."/>
            <person name="Bloem J."/>
            <person name="Labutti K."/>
            <person name="Salamov A."/>
            <person name="Andreopoulos B."/>
            <person name="Baker S."/>
            <person name="Barry K."/>
            <person name="Bills G."/>
            <person name="Bluhm B."/>
            <person name="Cannon C."/>
            <person name="Castanera R."/>
            <person name="Culley D."/>
            <person name="Daum C."/>
            <person name="Ezra D."/>
            <person name="Gonzalez J."/>
            <person name="Henrissat B."/>
            <person name="Kuo A."/>
            <person name="Liang C."/>
            <person name="Lipzen A."/>
            <person name="Lutzoni F."/>
            <person name="Magnuson J."/>
            <person name="Mondo S."/>
            <person name="Nolan M."/>
            <person name="Ohm R."/>
            <person name="Pangilinan J."/>
            <person name="Park H.-J."/>
            <person name="Ramirez L."/>
            <person name="Alfaro M."/>
            <person name="Sun H."/>
            <person name="Tritt A."/>
            <person name="Yoshinaga Y."/>
            <person name="Zwiers L.-H."/>
            <person name="Turgeon B."/>
            <person name="Goodwin S."/>
            <person name="Spatafora J."/>
            <person name="Crous P."/>
            <person name="Grigoriev I."/>
        </authorList>
    </citation>
    <scope>NUCLEOTIDE SEQUENCE</scope>
    <source>
        <strain evidence="1">CBS 207.26</strain>
    </source>
</reference>
<protein>
    <submittedName>
        <fullName evidence="1">Uncharacterized protein</fullName>
    </submittedName>
</protein>
<evidence type="ECO:0000313" key="1">
    <source>
        <dbReference type="EMBL" id="KAF2188778.1"/>
    </source>
</evidence>
<sequence>MANKNTNGNYFDREQWKSELSANKKLWEDPDSEWLWNSDFSSVNGASEEFVIRPDFKKYTLLVTVMKNLDEMQVVGSSPTEVAFIAKQGEESLSSIISINRLRVASVNRQVVVGTAYTYHVGAVAYLCWEIGKRHFC</sequence>
<keyword evidence="2" id="KW-1185">Reference proteome</keyword>
<dbReference type="Proteomes" id="UP000800200">
    <property type="component" value="Unassembled WGS sequence"/>
</dbReference>
<gene>
    <name evidence="1" type="ORF">K469DRAFT_702480</name>
</gene>
<evidence type="ECO:0000313" key="2">
    <source>
        <dbReference type="Proteomes" id="UP000800200"/>
    </source>
</evidence>
<organism evidence="1 2">
    <name type="scientific">Zopfia rhizophila CBS 207.26</name>
    <dbReference type="NCBI Taxonomy" id="1314779"/>
    <lineage>
        <taxon>Eukaryota</taxon>
        <taxon>Fungi</taxon>
        <taxon>Dikarya</taxon>
        <taxon>Ascomycota</taxon>
        <taxon>Pezizomycotina</taxon>
        <taxon>Dothideomycetes</taxon>
        <taxon>Dothideomycetes incertae sedis</taxon>
        <taxon>Zopfiaceae</taxon>
        <taxon>Zopfia</taxon>
    </lineage>
</organism>
<name>A0A6A6EDX6_9PEZI</name>
<proteinExistence type="predicted"/>
<accession>A0A6A6EDX6</accession>
<dbReference type="EMBL" id="ML994622">
    <property type="protein sequence ID" value="KAF2188778.1"/>
    <property type="molecule type" value="Genomic_DNA"/>
</dbReference>